<evidence type="ECO:0000256" key="3">
    <source>
        <dbReference type="ARBA" id="ARBA00023054"/>
    </source>
</evidence>
<dbReference type="GO" id="GO:0000917">
    <property type="term" value="P:division septum assembly"/>
    <property type="evidence" value="ECO:0007669"/>
    <property type="project" value="UniProtKB-KW"/>
</dbReference>
<evidence type="ECO:0000256" key="4">
    <source>
        <dbReference type="ARBA" id="ARBA00023136"/>
    </source>
</evidence>
<keyword evidence="5 6" id="KW-0717">Septation</keyword>
<name>A0A6G8B1R3_9LACO</name>
<evidence type="ECO:0000256" key="7">
    <source>
        <dbReference type="SAM" id="Phobius"/>
    </source>
</evidence>
<dbReference type="InterPro" id="IPR015940">
    <property type="entry name" value="UBA"/>
</dbReference>
<comment type="subcellular location">
    <subcellularLocation>
        <location evidence="6">Cell membrane</location>
        <topology evidence="6">Single-pass membrane protein</topology>
    </subcellularLocation>
    <text evidence="6">Colocalized with FtsZ to the nascent septal site.</text>
</comment>
<evidence type="ECO:0000313" key="10">
    <source>
        <dbReference type="Proteomes" id="UP000500741"/>
    </source>
</evidence>
<feature type="coiled-coil region" evidence="6">
    <location>
        <begin position="314"/>
        <end position="341"/>
    </location>
</feature>
<dbReference type="InterPro" id="IPR010379">
    <property type="entry name" value="EzrA"/>
</dbReference>
<feature type="topological domain" description="Cytoplasmic" evidence="6">
    <location>
        <begin position="26"/>
        <end position="569"/>
    </location>
</feature>
<keyword evidence="9" id="KW-0808">Transferase</keyword>
<proteinExistence type="inferred from homology"/>
<reference evidence="9 10" key="1">
    <citation type="submission" date="2020-03" db="EMBL/GenBank/DDBJ databases">
        <title>Weissella sp. nov., isolated from Cybister lewisianus.</title>
        <authorList>
            <person name="Hyun D.-W."/>
            <person name="Bae J.-W."/>
        </authorList>
    </citation>
    <scope>NUCLEOTIDE SEQUENCE [LARGE SCALE GENOMIC DNA]</scope>
    <source>
        <strain evidence="9 10">HDW19</strain>
    </source>
</reference>
<keyword evidence="1 6" id="KW-0812">Transmembrane</keyword>
<accession>A0A6G8B1R3</accession>
<evidence type="ECO:0000313" key="9">
    <source>
        <dbReference type="EMBL" id="QIL51073.1"/>
    </source>
</evidence>
<keyword evidence="3 6" id="KW-0175">Coiled coil</keyword>
<keyword evidence="9" id="KW-0418">Kinase</keyword>
<dbReference type="AlphaFoldDB" id="A0A6G8B1R3"/>
<dbReference type="GO" id="GO:0005886">
    <property type="term" value="C:plasma membrane"/>
    <property type="evidence" value="ECO:0007669"/>
    <property type="project" value="UniProtKB-SubCell"/>
</dbReference>
<dbReference type="KEGG" id="wco:G7084_07065"/>
<feature type="topological domain" description="Extracellular" evidence="6">
    <location>
        <begin position="1"/>
        <end position="6"/>
    </location>
</feature>
<dbReference type="GO" id="GO:0000921">
    <property type="term" value="P:septin ring assembly"/>
    <property type="evidence" value="ECO:0007669"/>
    <property type="project" value="InterPro"/>
</dbReference>
<keyword evidence="6" id="KW-0131">Cell cycle</keyword>
<dbReference type="RefSeq" id="WP_166011299.1">
    <property type="nucleotide sequence ID" value="NZ_CP049888.1"/>
</dbReference>
<keyword evidence="6" id="KW-1003">Cell membrane</keyword>
<feature type="coiled-coil region" evidence="6">
    <location>
        <begin position="102"/>
        <end position="189"/>
    </location>
</feature>
<keyword evidence="2 6" id="KW-1133">Transmembrane helix</keyword>
<feature type="coiled-coil region" evidence="6">
    <location>
        <begin position="380"/>
        <end position="435"/>
    </location>
</feature>
<dbReference type="GO" id="GO:0005940">
    <property type="term" value="C:septin ring"/>
    <property type="evidence" value="ECO:0007669"/>
    <property type="project" value="InterPro"/>
</dbReference>
<keyword evidence="10" id="KW-1185">Reference proteome</keyword>
<comment type="function">
    <text evidence="6">Negative regulator of FtsZ ring formation; modulates the frequency and position of FtsZ ring formation. Inhibits FtsZ ring formation at polar sites. Interacts either with FtsZ or with one of its binding partners to promote depolymerization.</text>
</comment>
<keyword evidence="4 6" id="KW-0472">Membrane</keyword>
<dbReference type="Proteomes" id="UP000500741">
    <property type="component" value="Chromosome"/>
</dbReference>
<dbReference type="GO" id="GO:0016301">
    <property type="term" value="F:kinase activity"/>
    <property type="evidence" value="ECO:0007669"/>
    <property type="project" value="UniProtKB-KW"/>
</dbReference>
<gene>
    <name evidence="6" type="primary">ezrA</name>
    <name evidence="9" type="ORF">G7084_07065</name>
</gene>
<evidence type="ECO:0000256" key="1">
    <source>
        <dbReference type="ARBA" id="ARBA00022692"/>
    </source>
</evidence>
<evidence type="ECO:0000256" key="2">
    <source>
        <dbReference type="ARBA" id="ARBA00022989"/>
    </source>
</evidence>
<evidence type="ECO:0000259" key="8">
    <source>
        <dbReference type="PROSITE" id="PS50030"/>
    </source>
</evidence>
<feature type="domain" description="UBA" evidence="8">
    <location>
        <begin position="232"/>
        <end position="277"/>
    </location>
</feature>
<evidence type="ECO:0000256" key="6">
    <source>
        <dbReference type="HAMAP-Rule" id="MF_00728"/>
    </source>
</evidence>
<dbReference type="PROSITE" id="PS50030">
    <property type="entry name" value="UBA"/>
    <property type="match status" value="1"/>
</dbReference>
<dbReference type="Pfam" id="PF06160">
    <property type="entry name" value="EzrA"/>
    <property type="match status" value="1"/>
</dbReference>
<feature type="transmembrane region" description="Helical" evidence="7">
    <location>
        <begin position="6"/>
        <end position="25"/>
    </location>
</feature>
<evidence type="ECO:0000256" key="5">
    <source>
        <dbReference type="ARBA" id="ARBA00023210"/>
    </source>
</evidence>
<sequence length="569" mass="65750">MTQVGHIVIGFIIVIAAIYLFIFVAQRLIARQVAKLTVKLQTLKDIPMQERLVKGRKMSLMGKTLDDFQENEALYNRIATTDFDAVSQQADQVLVAAHGFNVWQTNQELRNLKKQVAQVARNIDTVNQGLTDLERIDEEHKQAVQDLESKYKELRKTLLSQNFIFGNTLDKLEDVLGELEDEFAEFARLTEAGDHVAASEIYESLAMETNQLEERMNQIPELVKDLTKTIPNQEEELQTTLDQMIEQGFTFQDNLVENALMQIEADRQVALETLKDLTLKKVQERLVTLHQAIDQIYQTFEKEYQASQIVQNKLETLREYLGHLQQQNQNLNQLVGQLNQNYIFNHDEENSIRDFARQLLQIEKNLDDIRLGINKNEVVYSQLTDQLMIDEKQLDQLEEKQLNLWESLNVLPEIVQTAQNKVELFIEAMRKIKRRVERQGLPGAPTAYLNFFDQVSEMLNKLQQQVNAPRVNVDDLQRQVSIVGSDLDNLQAATNDLLANATLTGILLHKANQYREYPEVGQAVQNAQVEYNQFYNYEKAVEVLGQTLDRIESGTTDRLREQNQQNRLF</sequence>
<keyword evidence="6" id="KW-0132">Cell division</keyword>
<comment type="similarity">
    <text evidence="6">Belongs to the EzrA family.</text>
</comment>
<organism evidence="9 10">
    <name type="scientific">Weissella coleopterorum</name>
    <dbReference type="NCBI Taxonomy" id="2714949"/>
    <lineage>
        <taxon>Bacteria</taxon>
        <taxon>Bacillati</taxon>
        <taxon>Bacillota</taxon>
        <taxon>Bacilli</taxon>
        <taxon>Lactobacillales</taxon>
        <taxon>Lactobacillaceae</taxon>
        <taxon>Weissella</taxon>
    </lineage>
</organism>
<protein>
    <recommendedName>
        <fullName evidence="6">Septation ring formation regulator EzrA</fullName>
    </recommendedName>
</protein>
<dbReference type="HAMAP" id="MF_00728">
    <property type="entry name" value="EzrA"/>
    <property type="match status" value="1"/>
</dbReference>
<dbReference type="EMBL" id="CP049888">
    <property type="protein sequence ID" value="QIL51073.1"/>
    <property type="molecule type" value="Genomic_DNA"/>
</dbReference>